<comment type="similarity">
    <text evidence="1 3">Belongs to the EXO70 family.</text>
</comment>
<keyword evidence="7" id="KW-1185">Reference proteome</keyword>
<name>A0A7J8LDS1_9ROSI</name>
<dbReference type="InterPro" id="IPR046364">
    <property type="entry name" value="Exo70_C"/>
</dbReference>
<evidence type="ECO:0000256" key="4">
    <source>
        <dbReference type="SAM" id="MobiDB-lite"/>
    </source>
</evidence>
<evidence type="ECO:0000256" key="2">
    <source>
        <dbReference type="ARBA" id="ARBA00022448"/>
    </source>
</evidence>
<dbReference type="Pfam" id="PF03081">
    <property type="entry name" value="Exo70_C"/>
    <property type="match status" value="1"/>
</dbReference>
<comment type="function">
    <text evidence="3">Component of the exocyst complex.</text>
</comment>
<evidence type="ECO:0000313" key="6">
    <source>
        <dbReference type="EMBL" id="MBA0550587.1"/>
    </source>
</evidence>
<feature type="region of interest" description="Disordered" evidence="4">
    <location>
        <begin position="1"/>
        <end position="22"/>
    </location>
</feature>
<dbReference type="EMBL" id="JABEZX010000002">
    <property type="protein sequence ID" value="MBA0550587.1"/>
    <property type="molecule type" value="Genomic_DNA"/>
</dbReference>
<dbReference type="SUPFAM" id="SSF74788">
    <property type="entry name" value="Cullin repeat-like"/>
    <property type="match status" value="1"/>
</dbReference>
<dbReference type="GO" id="GO:0000145">
    <property type="term" value="C:exocyst"/>
    <property type="evidence" value="ECO:0007669"/>
    <property type="project" value="InterPro"/>
</dbReference>
<sequence length="670" mass="77130">MNKRLNSEKSGSFPRFGRRRSKRELETGSFKLKGLNPKVCGKNQNPVELFWKSDLNHDQILEKVVQFIEKLASGQDKSKAPEIPNFVESFLKMVESRIATYEQSEASAKLGFNEEYTSFFEAVSCLSKIVNTLDEFPFDSATTSCFNRAGSVHHRAMLLSEYQFLALLDISKRNCNVTVDSKTPKTPKQSFFNSNQETDRCVKPEYDSGTGIVFPYFPPQSVANMNQVALAMISAGYEEECFIVYSGLRLKALDFEFSNQGYENVNMEDFQSMDWESLEGEIDNWIHIVKYCTTNLFSVERKLCNSVFPEHSLIAQKLFCDLATSLTIRLLNFPNAIVLIKQYSAEKLFKFLDIYETLRDLTSSLGSELSALDLISETSETQRRVGEAAVTIFCQLENSIKSDNGRIPVASGAVHPLTRYTMNYLKYACEYKDTLELVFQQHYETEGSTRRKVQKQESKNAIEDNDRIPKTSHFSVKLMLVMDLLDAKIEMKSKFYRDPALRYIFLMNNGRYILQKIKGSTDIDEIMGPSWSGKRTSDLRQYHKNYQRETWRKVLQCLNHEGLQTNGKVSKAILKGRFKNFNTLFDEIHKTQSIWMVSDEQLKSELRVSISAVVIPAYRSFLGRFKSHFDSGKKAEKYIKYQPEDIEGLIDKLFEGNMTSMGRRRHKKET</sequence>
<dbReference type="GO" id="GO:0006887">
    <property type="term" value="P:exocytosis"/>
    <property type="evidence" value="ECO:0007669"/>
    <property type="project" value="UniProtKB-KW"/>
</dbReference>
<dbReference type="PANTHER" id="PTHR12542">
    <property type="entry name" value="EXOCYST COMPLEX PROTEIN EXO70"/>
    <property type="match status" value="1"/>
</dbReference>
<dbReference type="Proteomes" id="UP000593572">
    <property type="component" value="Unassembled WGS sequence"/>
</dbReference>
<protein>
    <recommendedName>
        <fullName evidence="3">Exocyst subunit Exo70 family protein</fullName>
    </recommendedName>
</protein>
<dbReference type="GO" id="GO:0015031">
    <property type="term" value="P:protein transport"/>
    <property type="evidence" value="ECO:0007669"/>
    <property type="project" value="UniProtKB-KW"/>
</dbReference>
<keyword evidence="3" id="KW-0268">Exocytosis</keyword>
<feature type="domain" description="Exocyst complex subunit Exo70 C-terminal" evidence="5">
    <location>
        <begin position="284"/>
        <end position="651"/>
    </location>
</feature>
<organism evidence="6 7">
    <name type="scientific">Gossypium lobatum</name>
    <dbReference type="NCBI Taxonomy" id="34289"/>
    <lineage>
        <taxon>Eukaryota</taxon>
        <taxon>Viridiplantae</taxon>
        <taxon>Streptophyta</taxon>
        <taxon>Embryophyta</taxon>
        <taxon>Tracheophyta</taxon>
        <taxon>Spermatophyta</taxon>
        <taxon>Magnoliopsida</taxon>
        <taxon>eudicotyledons</taxon>
        <taxon>Gunneridae</taxon>
        <taxon>Pentapetalae</taxon>
        <taxon>rosids</taxon>
        <taxon>malvids</taxon>
        <taxon>Malvales</taxon>
        <taxon>Malvaceae</taxon>
        <taxon>Malvoideae</taxon>
        <taxon>Gossypium</taxon>
    </lineage>
</organism>
<dbReference type="InterPro" id="IPR016159">
    <property type="entry name" value="Cullin_repeat-like_dom_sf"/>
</dbReference>
<reference evidence="6 7" key="1">
    <citation type="journal article" date="2019" name="Genome Biol. Evol.">
        <title>Insights into the evolution of the New World diploid cottons (Gossypium, subgenus Houzingenia) based on genome sequencing.</title>
        <authorList>
            <person name="Grover C.E."/>
            <person name="Arick M.A. 2nd"/>
            <person name="Thrash A."/>
            <person name="Conover J.L."/>
            <person name="Sanders W.S."/>
            <person name="Peterson D.G."/>
            <person name="Frelichowski J.E."/>
            <person name="Scheffler J.A."/>
            <person name="Scheffler B.E."/>
            <person name="Wendel J.F."/>
        </authorList>
    </citation>
    <scope>NUCLEOTIDE SEQUENCE [LARGE SCALE GENOMIC DNA]</scope>
    <source>
        <strain evidence="6">157</strain>
        <tissue evidence="6">Leaf</tissue>
    </source>
</reference>
<accession>A0A7J8LDS1</accession>
<keyword evidence="2 3" id="KW-0813">Transport</keyword>
<evidence type="ECO:0000313" key="7">
    <source>
        <dbReference type="Proteomes" id="UP000593572"/>
    </source>
</evidence>
<comment type="caution">
    <text evidence="6">The sequence shown here is derived from an EMBL/GenBank/DDBJ whole genome shotgun (WGS) entry which is preliminary data.</text>
</comment>
<dbReference type="PANTHER" id="PTHR12542:SF127">
    <property type="entry name" value="EXOCYST COMPLEX COMPONENT EXO70C1"/>
    <property type="match status" value="1"/>
</dbReference>
<evidence type="ECO:0000256" key="3">
    <source>
        <dbReference type="RuleBase" id="RU365026"/>
    </source>
</evidence>
<gene>
    <name evidence="6" type="ORF">Golob_021522</name>
</gene>
<dbReference type="AlphaFoldDB" id="A0A7J8LDS1"/>
<dbReference type="InterPro" id="IPR004140">
    <property type="entry name" value="Exo70"/>
</dbReference>
<dbReference type="GO" id="GO:0005546">
    <property type="term" value="F:phosphatidylinositol-4,5-bisphosphate binding"/>
    <property type="evidence" value="ECO:0007669"/>
    <property type="project" value="InterPro"/>
</dbReference>
<keyword evidence="3" id="KW-0653">Protein transport</keyword>
<dbReference type="Gene3D" id="1.20.1280.170">
    <property type="entry name" value="Exocyst complex component Exo70"/>
    <property type="match status" value="1"/>
</dbReference>
<proteinExistence type="inferred from homology"/>
<evidence type="ECO:0000256" key="1">
    <source>
        <dbReference type="ARBA" id="ARBA00006756"/>
    </source>
</evidence>
<evidence type="ECO:0000259" key="5">
    <source>
        <dbReference type="Pfam" id="PF03081"/>
    </source>
</evidence>